<dbReference type="GO" id="GO:0009279">
    <property type="term" value="C:cell outer membrane"/>
    <property type="evidence" value="ECO:0007669"/>
    <property type="project" value="UniProtKB-SubCell"/>
</dbReference>
<name>A0A2V1K1L9_9BURK</name>
<keyword evidence="5 10" id="KW-0812">Transmembrane</keyword>
<evidence type="ECO:0000256" key="12">
    <source>
        <dbReference type="SAM" id="SignalP"/>
    </source>
</evidence>
<evidence type="ECO:0000256" key="4">
    <source>
        <dbReference type="ARBA" id="ARBA00022452"/>
    </source>
</evidence>
<evidence type="ECO:0000256" key="9">
    <source>
        <dbReference type="ARBA" id="ARBA00023237"/>
    </source>
</evidence>
<dbReference type="RefSeq" id="WP_109060404.1">
    <property type="nucleotide sequence ID" value="NZ_QETA01000001.1"/>
</dbReference>
<feature type="signal peptide" evidence="12">
    <location>
        <begin position="1"/>
        <end position="25"/>
    </location>
</feature>
<dbReference type="Gene3D" id="2.40.170.20">
    <property type="entry name" value="TonB-dependent receptor, beta-barrel domain"/>
    <property type="match status" value="1"/>
</dbReference>
<evidence type="ECO:0000259" key="13">
    <source>
        <dbReference type="Pfam" id="PF00593"/>
    </source>
</evidence>
<sequence>MSKGNRAGRWALAMASLMAAGVGQAQTTVLSPVRVEGEQEAALRASVQQERARLARVPGGTNLVEPQREGRLATLRDALDYQPGIVIQDFFGGTDQPRLNIRGSGIQSNPVNRGVLLLQDGLPLNEADGSFVIGLLEPRNAALISARRGANAIAPGATTLGGEIDFQSLTGADERASARVEAGSFGKYAVQAAGGWQGEKADGRISASQDWYKGYRHHSRSRRGSVQANLGFVLDNGFENRTYLNWTDLRFQIPNVVPKSWIWSDPRGVMGDGNSPQDRMMNIYQRDPRRHTQQLRLANLSRWGDERLSQTVGVYWQNTDDSFKNPTFYTDTDSDTAGAQWSLDGKAGEQVDYRLAASFANSSMDRKLYAVSPLNGSRLQRFGNYDLTARNLDLSSGASWRFAPDWSLSGDLKWSQVERNARNRDTGNKIDQDWRYLTPRVGMNWTPTQDLRLFANYSRSHEAPTFWEIVNGDVAANNPAAATSKIARLDVQKARTVELGAVGQYGQPRWEGEWSITAYRSEVTDELLSMFDASGNNQATLNYGDGTRHQGVEVGVSGVAPLFDTMGLQYRLAWTYSDFRFRGGEYAGNRIAGVPRNLLSAEVLLRSGAWRFGPNVRWLVSDTPTDHANTAATYQDSYALLGFSVHYQPSSQWRLWLQADNLTDRRYASSYVIRGKIGAQPPAAQQPTFLQGTGRSITAGLSYRY</sequence>
<keyword evidence="3 10" id="KW-0813">Transport</keyword>
<evidence type="ECO:0000256" key="8">
    <source>
        <dbReference type="ARBA" id="ARBA00023170"/>
    </source>
</evidence>
<dbReference type="InterPro" id="IPR036942">
    <property type="entry name" value="Beta-barrel_TonB_sf"/>
</dbReference>
<keyword evidence="9 10" id="KW-0998">Cell outer membrane</keyword>
<evidence type="ECO:0000313" key="15">
    <source>
        <dbReference type="EMBL" id="PWF25001.1"/>
    </source>
</evidence>
<dbReference type="EMBL" id="QETA01000001">
    <property type="protein sequence ID" value="PWF25001.1"/>
    <property type="molecule type" value="Genomic_DNA"/>
</dbReference>
<keyword evidence="16" id="KW-1185">Reference proteome</keyword>
<evidence type="ECO:0000256" key="11">
    <source>
        <dbReference type="RuleBase" id="RU003357"/>
    </source>
</evidence>
<organism evidence="15 16">
    <name type="scientific">Corticimicrobacter populi</name>
    <dbReference type="NCBI Taxonomy" id="2175229"/>
    <lineage>
        <taxon>Bacteria</taxon>
        <taxon>Pseudomonadati</taxon>
        <taxon>Pseudomonadota</taxon>
        <taxon>Betaproteobacteria</taxon>
        <taxon>Burkholderiales</taxon>
        <taxon>Alcaligenaceae</taxon>
        <taxon>Corticimicrobacter</taxon>
    </lineage>
</organism>
<dbReference type="GO" id="GO:0044718">
    <property type="term" value="P:siderophore transmembrane transport"/>
    <property type="evidence" value="ECO:0007669"/>
    <property type="project" value="TreeGrafter"/>
</dbReference>
<feature type="domain" description="TonB-dependent receptor-like beta-barrel" evidence="13">
    <location>
        <begin position="241"/>
        <end position="662"/>
    </location>
</feature>
<reference evidence="16" key="1">
    <citation type="submission" date="2018-05" db="EMBL/GenBank/DDBJ databases">
        <authorList>
            <person name="Li Y."/>
        </authorList>
    </citation>
    <scope>NUCLEOTIDE SEQUENCE [LARGE SCALE GENOMIC DNA]</scope>
    <source>
        <strain evidence="16">3d-2-2</strain>
    </source>
</reference>
<comment type="similarity">
    <text evidence="2 10 11">Belongs to the TonB-dependent receptor family.</text>
</comment>
<dbReference type="Pfam" id="PF00593">
    <property type="entry name" value="TonB_dep_Rec_b-barrel"/>
    <property type="match status" value="1"/>
</dbReference>
<protein>
    <submittedName>
        <fullName evidence="15">TonB-dependent receptor</fullName>
    </submittedName>
</protein>
<dbReference type="InterPro" id="IPR037066">
    <property type="entry name" value="Plug_dom_sf"/>
</dbReference>
<keyword evidence="12" id="KW-0732">Signal</keyword>
<feature type="domain" description="TonB-dependent receptor plug" evidence="14">
    <location>
        <begin position="72"/>
        <end position="162"/>
    </location>
</feature>
<dbReference type="InterPro" id="IPR039426">
    <property type="entry name" value="TonB-dep_rcpt-like"/>
</dbReference>
<evidence type="ECO:0000256" key="10">
    <source>
        <dbReference type="PROSITE-ProRule" id="PRU01360"/>
    </source>
</evidence>
<evidence type="ECO:0000256" key="7">
    <source>
        <dbReference type="ARBA" id="ARBA00023136"/>
    </source>
</evidence>
<evidence type="ECO:0000256" key="6">
    <source>
        <dbReference type="ARBA" id="ARBA00023077"/>
    </source>
</evidence>
<dbReference type="InterPro" id="IPR000531">
    <property type="entry name" value="Beta-barrel_TonB"/>
</dbReference>
<dbReference type="Gene3D" id="2.170.130.10">
    <property type="entry name" value="TonB-dependent receptor, plug domain"/>
    <property type="match status" value="1"/>
</dbReference>
<dbReference type="PROSITE" id="PS52016">
    <property type="entry name" value="TONB_DEPENDENT_REC_3"/>
    <property type="match status" value="1"/>
</dbReference>
<proteinExistence type="inferred from homology"/>
<accession>A0A2V1K1L9</accession>
<keyword evidence="6 11" id="KW-0798">TonB box</keyword>
<dbReference type="PANTHER" id="PTHR30069">
    <property type="entry name" value="TONB-DEPENDENT OUTER MEMBRANE RECEPTOR"/>
    <property type="match status" value="1"/>
</dbReference>
<dbReference type="GO" id="GO:0015344">
    <property type="term" value="F:siderophore uptake transmembrane transporter activity"/>
    <property type="evidence" value="ECO:0007669"/>
    <property type="project" value="TreeGrafter"/>
</dbReference>
<evidence type="ECO:0000259" key="14">
    <source>
        <dbReference type="Pfam" id="PF07715"/>
    </source>
</evidence>
<evidence type="ECO:0000256" key="2">
    <source>
        <dbReference type="ARBA" id="ARBA00009810"/>
    </source>
</evidence>
<evidence type="ECO:0000256" key="1">
    <source>
        <dbReference type="ARBA" id="ARBA00004571"/>
    </source>
</evidence>
<dbReference type="Pfam" id="PF07715">
    <property type="entry name" value="Plug"/>
    <property type="match status" value="1"/>
</dbReference>
<keyword evidence="7 10" id="KW-0472">Membrane</keyword>
<dbReference type="SUPFAM" id="SSF56935">
    <property type="entry name" value="Porins"/>
    <property type="match status" value="1"/>
</dbReference>
<dbReference type="PANTHER" id="PTHR30069:SF28">
    <property type="entry name" value="TONB-DEPENDENT RECEPTOR YNCD-RELATED"/>
    <property type="match status" value="1"/>
</dbReference>
<feature type="chain" id="PRO_5015869828" evidence="12">
    <location>
        <begin position="26"/>
        <end position="705"/>
    </location>
</feature>
<keyword evidence="4 10" id="KW-1134">Transmembrane beta strand</keyword>
<evidence type="ECO:0000256" key="5">
    <source>
        <dbReference type="ARBA" id="ARBA00022692"/>
    </source>
</evidence>
<gene>
    <name evidence="15" type="ORF">DD235_02175</name>
</gene>
<comment type="caution">
    <text evidence="15">The sequence shown here is derived from an EMBL/GenBank/DDBJ whole genome shotgun (WGS) entry which is preliminary data.</text>
</comment>
<keyword evidence="8 15" id="KW-0675">Receptor</keyword>
<evidence type="ECO:0000313" key="16">
    <source>
        <dbReference type="Proteomes" id="UP000245212"/>
    </source>
</evidence>
<dbReference type="Proteomes" id="UP000245212">
    <property type="component" value="Unassembled WGS sequence"/>
</dbReference>
<dbReference type="InterPro" id="IPR012910">
    <property type="entry name" value="Plug_dom"/>
</dbReference>
<comment type="subcellular location">
    <subcellularLocation>
        <location evidence="1 10">Cell outer membrane</location>
        <topology evidence="1 10">Multi-pass membrane protein</topology>
    </subcellularLocation>
</comment>
<dbReference type="AlphaFoldDB" id="A0A2V1K1L9"/>
<evidence type="ECO:0000256" key="3">
    <source>
        <dbReference type="ARBA" id="ARBA00022448"/>
    </source>
</evidence>